<dbReference type="EMBL" id="JAGGMR010000001">
    <property type="protein sequence ID" value="MBP2187280.1"/>
    <property type="molecule type" value="Genomic_DNA"/>
</dbReference>
<keyword evidence="3" id="KW-0285">Flavoprotein</keyword>
<feature type="domain" description="FAD-binding PCMH-type" evidence="6">
    <location>
        <begin position="62"/>
        <end position="230"/>
    </location>
</feature>
<dbReference type="PANTHER" id="PTHR42973:SF39">
    <property type="entry name" value="FAD-BINDING PCMH-TYPE DOMAIN-CONTAINING PROTEIN"/>
    <property type="match status" value="1"/>
</dbReference>
<keyword evidence="4" id="KW-0274">FAD</keyword>
<dbReference type="SUPFAM" id="SSF56176">
    <property type="entry name" value="FAD-binding/transporter-associated domain-like"/>
    <property type="match status" value="1"/>
</dbReference>
<dbReference type="PANTHER" id="PTHR42973">
    <property type="entry name" value="BINDING OXIDOREDUCTASE, PUTATIVE (AFU_ORTHOLOGUE AFUA_1G17690)-RELATED"/>
    <property type="match status" value="1"/>
</dbReference>
<evidence type="ECO:0000256" key="2">
    <source>
        <dbReference type="ARBA" id="ARBA00005466"/>
    </source>
</evidence>
<keyword evidence="5" id="KW-0560">Oxidoreductase</keyword>
<keyword evidence="8" id="KW-1185">Reference proteome</keyword>
<dbReference type="RefSeq" id="WP_209883779.1">
    <property type="nucleotide sequence ID" value="NZ_JAGGMR010000001.1"/>
</dbReference>
<comment type="cofactor">
    <cofactor evidence="1">
        <name>FAD</name>
        <dbReference type="ChEBI" id="CHEBI:57692"/>
    </cofactor>
</comment>
<dbReference type="InterPro" id="IPR006093">
    <property type="entry name" value="Oxy_OxRdtase_FAD_BS"/>
</dbReference>
<dbReference type="Gene3D" id="3.30.465.10">
    <property type="match status" value="1"/>
</dbReference>
<dbReference type="InterPro" id="IPR012951">
    <property type="entry name" value="BBE"/>
</dbReference>
<dbReference type="Pfam" id="PF01565">
    <property type="entry name" value="FAD_binding_4"/>
    <property type="match status" value="1"/>
</dbReference>
<evidence type="ECO:0000313" key="7">
    <source>
        <dbReference type="EMBL" id="MBP2187280.1"/>
    </source>
</evidence>
<comment type="caution">
    <text evidence="7">The sequence shown here is derived from an EMBL/GenBank/DDBJ whole genome shotgun (WGS) entry which is preliminary data.</text>
</comment>
<evidence type="ECO:0000256" key="1">
    <source>
        <dbReference type="ARBA" id="ARBA00001974"/>
    </source>
</evidence>
<evidence type="ECO:0000259" key="6">
    <source>
        <dbReference type="PROSITE" id="PS51387"/>
    </source>
</evidence>
<dbReference type="PROSITE" id="PS00862">
    <property type="entry name" value="OX2_COVAL_FAD"/>
    <property type="match status" value="1"/>
</dbReference>
<evidence type="ECO:0000256" key="5">
    <source>
        <dbReference type="ARBA" id="ARBA00023002"/>
    </source>
</evidence>
<dbReference type="InterPro" id="IPR036318">
    <property type="entry name" value="FAD-bd_PCMH-like_sf"/>
</dbReference>
<dbReference type="Pfam" id="PF08031">
    <property type="entry name" value="BBE"/>
    <property type="match status" value="1"/>
</dbReference>
<sequence length="465" mass="47957">MSVGAAAAVSSGFAARTAAEPVVRQGPSLDWSRLSTRSRGPVLLPSDSEYATAKQLFDPRFDAARPAAVVRATDTEDVRAAVAFADEHDLSIAVRGGGHSYVGASAADGALVIDLRQMREITYDNGVAVIGAGASLYGIQAELARHGQTLPLGTCPAVGIAGLTLGGGIGVESRLYGLTCDRLREATLVLADGSRTAVSAANRPELFWALRGGGGGLGVLTSLTFRTCPATSKDIVRLAFSGTAAQQVLTGWARWLPETGRTVWASVEVSADGAGAVGCAIRLVCTAGTGVTTAARLAGVIGAAPVGTHHRTLGHLDAVLSLAGGRPDTPRTSTVAGSDVVARYSPELADAVVEAISSRSSAGGRGMVLVDPLDGAVRDLLADATACPWRNHSAVLQWIATDYRDPGEAAAWIDRAHQLVGAHSAGGYINYLEPAQPTNRYFAANTSRLSDIRAAVDPDGRMSVR</sequence>
<dbReference type="InterPro" id="IPR016169">
    <property type="entry name" value="FAD-bd_PCMH_sub2"/>
</dbReference>
<organism evidence="7 8">
    <name type="scientific">Nocardia goodfellowii</name>
    <dbReference type="NCBI Taxonomy" id="882446"/>
    <lineage>
        <taxon>Bacteria</taxon>
        <taxon>Bacillati</taxon>
        <taxon>Actinomycetota</taxon>
        <taxon>Actinomycetes</taxon>
        <taxon>Mycobacteriales</taxon>
        <taxon>Nocardiaceae</taxon>
        <taxon>Nocardia</taxon>
    </lineage>
</organism>
<comment type="similarity">
    <text evidence="2">Belongs to the oxygen-dependent FAD-linked oxidoreductase family.</text>
</comment>
<dbReference type="InterPro" id="IPR016166">
    <property type="entry name" value="FAD-bd_PCMH"/>
</dbReference>
<dbReference type="InterPro" id="IPR006094">
    <property type="entry name" value="Oxid_FAD_bind_N"/>
</dbReference>
<evidence type="ECO:0000256" key="4">
    <source>
        <dbReference type="ARBA" id="ARBA00022827"/>
    </source>
</evidence>
<evidence type="ECO:0000256" key="3">
    <source>
        <dbReference type="ARBA" id="ARBA00022630"/>
    </source>
</evidence>
<gene>
    <name evidence="7" type="ORF">BJ987_000181</name>
</gene>
<dbReference type="InterPro" id="IPR050416">
    <property type="entry name" value="FAD-linked_Oxidoreductase"/>
</dbReference>
<proteinExistence type="inferred from homology"/>
<dbReference type="Proteomes" id="UP001519325">
    <property type="component" value="Unassembled WGS sequence"/>
</dbReference>
<reference evidence="7 8" key="1">
    <citation type="submission" date="2021-03" db="EMBL/GenBank/DDBJ databases">
        <title>Sequencing the genomes of 1000 actinobacteria strains.</title>
        <authorList>
            <person name="Klenk H.-P."/>
        </authorList>
    </citation>
    <scope>NUCLEOTIDE SEQUENCE [LARGE SCALE GENOMIC DNA]</scope>
    <source>
        <strain evidence="7 8">DSM 45516</strain>
    </source>
</reference>
<dbReference type="InterPro" id="IPR016167">
    <property type="entry name" value="FAD-bd_PCMH_sub1"/>
</dbReference>
<accession>A0ABS4Q815</accession>
<name>A0ABS4Q815_9NOCA</name>
<dbReference type="Gene3D" id="3.30.43.10">
    <property type="entry name" value="Uridine Diphospho-n-acetylenolpyruvylglucosamine Reductase, domain 2"/>
    <property type="match status" value="1"/>
</dbReference>
<dbReference type="Gene3D" id="3.40.462.20">
    <property type="match status" value="1"/>
</dbReference>
<evidence type="ECO:0000313" key="8">
    <source>
        <dbReference type="Proteomes" id="UP001519325"/>
    </source>
</evidence>
<protein>
    <submittedName>
        <fullName evidence="7">FAD/FMN-containing dehydrogenase</fullName>
    </submittedName>
</protein>
<dbReference type="PROSITE" id="PS51387">
    <property type="entry name" value="FAD_PCMH"/>
    <property type="match status" value="1"/>
</dbReference>